<dbReference type="CDD" id="cd19769">
    <property type="entry name" value="Bbox2_TRIM16-like"/>
    <property type="match status" value="1"/>
</dbReference>
<name>A0A556UF65_BAGYA</name>
<dbReference type="Gene3D" id="3.30.160.60">
    <property type="entry name" value="Classic Zinc Finger"/>
    <property type="match status" value="1"/>
</dbReference>
<evidence type="ECO:0000259" key="7">
    <source>
        <dbReference type="PROSITE" id="PS50188"/>
    </source>
</evidence>
<keyword evidence="9" id="KW-1185">Reference proteome</keyword>
<evidence type="ECO:0000256" key="1">
    <source>
        <dbReference type="ARBA" id="ARBA00022723"/>
    </source>
</evidence>
<accession>A0A556UF65</accession>
<dbReference type="Gene3D" id="2.60.120.920">
    <property type="match status" value="1"/>
</dbReference>
<protein>
    <submittedName>
        <fullName evidence="8">Tripartite motif-containing protein 16</fullName>
    </submittedName>
</protein>
<dbReference type="Pfam" id="PF25600">
    <property type="entry name" value="TRIM_CC"/>
    <property type="match status" value="1"/>
</dbReference>
<dbReference type="InterPro" id="IPR013320">
    <property type="entry name" value="ConA-like_dom_sf"/>
</dbReference>
<dbReference type="SUPFAM" id="SSF57845">
    <property type="entry name" value="B-box zinc-binding domain"/>
    <property type="match status" value="1"/>
</dbReference>
<evidence type="ECO:0000313" key="8">
    <source>
        <dbReference type="EMBL" id="TSO57292.1"/>
    </source>
</evidence>
<feature type="domain" description="B box-type" evidence="6">
    <location>
        <begin position="68"/>
        <end position="108"/>
    </location>
</feature>
<dbReference type="OrthoDB" id="6270329at2759"/>
<evidence type="ECO:0000256" key="5">
    <source>
        <dbReference type="SAM" id="Coils"/>
    </source>
</evidence>
<dbReference type="PRINTS" id="PR01407">
    <property type="entry name" value="BUTYPHLNCDUF"/>
</dbReference>
<dbReference type="GO" id="GO:0008270">
    <property type="term" value="F:zinc ion binding"/>
    <property type="evidence" value="ECO:0007669"/>
    <property type="project" value="UniProtKB-KW"/>
</dbReference>
<dbReference type="SMART" id="SM00336">
    <property type="entry name" value="BBOX"/>
    <property type="match status" value="1"/>
</dbReference>
<feature type="coiled-coil region" evidence="5">
    <location>
        <begin position="181"/>
        <end position="215"/>
    </location>
</feature>
<dbReference type="InterPro" id="IPR006574">
    <property type="entry name" value="PRY"/>
</dbReference>
<dbReference type="SUPFAM" id="SSF49899">
    <property type="entry name" value="Concanavalin A-like lectins/glucanases"/>
    <property type="match status" value="1"/>
</dbReference>
<dbReference type="EMBL" id="VCAZ01000068">
    <property type="protein sequence ID" value="TSO57292.1"/>
    <property type="molecule type" value="Genomic_DNA"/>
</dbReference>
<dbReference type="InterPro" id="IPR003879">
    <property type="entry name" value="Butyrophylin_SPRY"/>
</dbReference>
<keyword evidence="2 4" id="KW-0863">Zinc-finger</keyword>
<evidence type="ECO:0000313" key="9">
    <source>
        <dbReference type="Proteomes" id="UP000319801"/>
    </source>
</evidence>
<feature type="domain" description="B30.2/SPRY" evidence="7">
    <location>
        <begin position="273"/>
        <end position="468"/>
    </location>
</feature>
<keyword evidence="1" id="KW-0479">Metal-binding</keyword>
<dbReference type="InterPro" id="IPR003877">
    <property type="entry name" value="SPRY_dom"/>
</dbReference>
<evidence type="ECO:0000256" key="2">
    <source>
        <dbReference type="ARBA" id="ARBA00022771"/>
    </source>
</evidence>
<dbReference type="PROSITE" id="PS50188">
    <property type="entry name" value="B302_SPRY"/>
    <property type="match status" value="1"/>
</dbReference>
<dbReference type="AlphaFoldDB" id="A0A556UF65"/>
<dbReference type="InterPro" id="IPR058030">
    <property type="entry name" value="TRIM8/14/16/25/29/45/65_CC"/>
</dbReference>
<proteinExistence type="predicted"/>
<dbReference type="Gene3D" id="4.10.830.40">
    <property type="match status" value="1"/>
</dbReference>
<dbReference type="Proteomes" id="UP000319801">
    <property type="component" value="Unassembled WGS sequence"/>
</dbReference>
<dbReference type="InterPro" id="IPR000315">
    <property type="entry name" value="Znf_B-box"/>
</dbReference>
<dbReference type="PANTHER" id="PTHR25465">
    <property type="entry name" value="B-BOX DOMAIN CONTAINING"/>
    <property type="match status" value="1"/>
</dbReference>
<gene>
    <name evidence="8" type="ORF">Baya_10430</name>
</gene>
<dbReference type="PROSITE" id="PS50119">
    <property type="entry name" value="ZF_BBOX"/>
    <property type="match status" value="1"/>
</dbReference>
<dbReference type="GO" id="GO:0005737">
    <property type="term" value="C:cytoplasm"/>
    <property type="evidence" value="ECO:0007669"/>
    <property type="project" value="UniProtKB-ARBA"/>
</dbReference>
<dbReference type="InterPro" id="IPR001870">
    <property type="entry name" value="B30.2/SPRY"/>
</dbReference>
<evidence type="ECO:0000256" key="3">
    <source>
        <dbReference type="ARBA" id="ARBA00022833"/>
    </source>
</evidence>
<comment type="caution">
    <text evidence="8">The sequence shown here is derived from an EMBL/GenBank/DDBJ whole genome shotgun (WGS) entry which is preliminary data.</text>
</comment>
<organism evidence="8 9">
    <name type="scientific">Bagarius yarrelli</name>
    <name type="common">Goonch</name>
    <name type="synonym">Bagrus yarrelli</name>
    <dbReference type="NCBI Taxonomy" id="175774"/>
    <lineage>
        <taxon>Eukaryota</taxon>
        <taxon>Metazoa</taxon>
        <taxon>Chordata</taxon>
        <taxon>Craniata</taxon>
        <taxon>Vertebrata</taxon>
        <taxon>Euteleostomi</taxon>
        <taxon>Actinopterygii</taxon>
        <taxon>Neopterygii</taxon>
        <taxon>Teleostei</taxon>
        <taxon>Ostariophysi</taxon>
        <taxon>Siluriformes</taxon>
        <taxon>Sisoridae</taxon>
        <taxon>Sisorinae</taxon>
        <taxon>Bagarius</taxon>
    </lineage>
</organism>
<dbReference type="InterPro" id="IPR043136">
    <property type="entry name" value="B30.2/SPRY_sf"/>
</dbReference>
<dbReference type="Pfam" id="PF13765">
    <property type="entry name" value="PRY"/>
    <property type="match status" value="1"/>
</dbReference>
<dbReference type="Pfam" id="PF00622">
    <property type="entry name" value="SPRY"/>
    <property type="match status" value="1"/>
</dbReference>
<evidence type="ECO:0000259" key="6">
    <source>
        <dbReference type="PROSITE" id="PS50119"/>
    </source>
</evidence>
<dbReference type="PANTHER" id="PTHR25465:SF5">
    <property type="entry name" value="E3 UBIQUITIN_ISG15 LIGASE TRIM25-RELATED"/>
    <property type="match status" value="1"/>
</dbReference>
<sequence>MDEKTAKPGHFSYTVPSDLACDVCTGRKRKAEQSCIDCIASFCENHIKLHNSLHVGKRHRLVKATGNLKDSICPRHNKRMEVFCRRDQQCLCNLCVSNNHKNHDVVLIEVEVPEKKIKLGKMQQKTSKMIQTLEKDERGLIQAIKSFETSAVKAVEENEKSFTELIHFIRTRQCAVNELVLAQEEAVVKKVNTLLETLEQEISNLKSRDVDLQNLQQISQAENDVFFLQSASSVHHLSKLIQTDSFSQISASSVHPLGPFKLSTDAVSDLIKQLHLLCQWRFITISERDGIKLTLDRNTLHNHLQLSNLDKELTAVHASADYPFHADRFERRMQASCCEGLRGSPCYWEVEYGPKGSWVTFSVSYKGIKRKGKRAPLFGRCKSSWALRSYGGIYQFWHDNKWQKSGMDSSLDCSRIGIYLDHGAGILAFYSLSGNFSLISKFQTKFTEPVYAGFGLVGTGSHIRLCDL</sequence>
<keyword evidence="3" id="KW-0862">Zinc</keyword>
<reference evidence="8 9" key="1">
    <citation type="journal article" date="2019" name="Genome Biol. Evol.">
        <title>Whole-Genome Sequencing of the Giant Devil Catfish, Bagarius yarrelli.</title>
        <authorList>
            <person name="Jiang W."/>
            <person name="Lv Y."/>
            <person name="Cheng L."/>
            <person name="Yang K."/>
            <person name="Chao B."/>
            <person name="Wang X."/>
            <person name="Li Y."/>
            <person name="Pan X."/>
            <person name="You X."/>
            <person name="Zhang Y."/>
            <person name="Yang J."/>
            <person name="Li J."/>
            <person name="Zhang X."/>
            <person name="Liu S."/>
            <person name="Sun C."/>
            <person name="Yang J."/>
            <person name="Shi Q."/>
        </authorList>
    </citation>
    <scope>NUCLEOTIDE SEQUENCE [LARGE SCALE GENOMIC DNA]</scope>
    <source>
        <strain evidence="8">JWS20170419001</strain>
        <tissue evidence="8">Muscle</tissue>
    </source>
</reference>
<dbReference type="Pfam" id="PF00643">
    <property type="entry name" value="zf-B_box"/>
    <property type="match status" value="1"/>
</dbReference>
<keyword evidence="5" id="KW-0175">Coiled coil</keyword>
<dbReference type="InterPro" id="IPR051051">
    <property type="entry name" value="E3_ubiq-ligase_TRIM/RNF"/>
</dbReference>
<evidence type="ECO:0000256" key="4">
    <source>
        <dbReference type="PROSITE-ProRule" id="PRU00024"/>
    </source>
</evidence>